<feature type="signal peptide" evidence="1">
    <location>
        <begin position="1"/>
        <end position="23"/>
    </location>
</feature>
<organism evidence="2 3">
    <name type="scientific">Araneus ventricosus</name>
    <name type="common">Orbweaver spider</name>
    <name type="synonym">Epeira ventricosa</name>
    <dbReference type="NCBI Taxonomy" id="182803"/>
    <lineage>
        <taxon>Eukaryota</taxon>
        <taxon>Metazoa</taxon>
        <taxon>Ecdysozoa</taxon>
        <taxon>Arthropoda</taxon>
        <taxon>Chelicerata</taxon>
        <taxon>Arachnida</taxon>
        <taxon>Araneae</taxon>
        <taxon>Araneomorphae</taxon>
        <taxon>Entelegynae</taxon>
        <taxon>Araneoidea</taxon>
        <taxon>Araneidae</taxon>
        <taxon>Araneus</taxon>
    </lineage>
</organism>
<evidence type="ECO:0000256" key="1">
    <source>
        <dbReference type="SAM" id="SignalP"/>
    </source>
</evidence>
<accession>A0A4Y2DIV0</accession>
<keyword evidence="3" id="KW-1185">Reference proteome</keyword>
<keyword evidence="1" id="KW-0732">Signal</keyword>
<sequence length="123" mass="13560">MPGEGKPTFCGIVHWISFFSARAVVMCLKIKAMKGCGGLVVRSRHQGQMVLGLKPIPLKTAMFVASVHVKSECNGSNILLLMWCTTPMLPWPTQKCVRPNDTKSECRGSNILLLMWCTTPTLP</sequence>
<evidence type="ECO:0000313" key="3">
    <source>
        <dbReference type="Proteomes" id="UP000499080"/>
    </source>
</evidence>
<reference evidence="2 3" key="1">
    <citation type="journal article" date="2019" name="Sci. Rep.">
        <title>Orb-weaving spider Araneus ventricosus genome elucidates the spidroin gene catalogue.</title>
        <authorList>
            <person name="Kono N."/>
            <person name="Nakamura H."/>
            <person name="Ohtoshi R."/>
            <person name="Moran D.A.P."/>
            <person name="Shinohara A."/>
            <person name="Yoshida Y."/>
            <person name="Fujiwara M."/>
            <person name="Mori M."/>
            <person name="Tomita M."/>
            <person name="Arakawa K."/>
        </authorList>
    </citation>
    <scope>NUCLEOTIDE SEQUENCE [LARGE SCALE GENOMIC DNA]</scope>
</reference>
<gene>
    <name evidence="2" type="ORF">AVEN_8899_1</name>
</gene>
<feature type="chain" id="PRO_5021306433" evidence="1">
    <location>
        <begin position="24"/>
        <end position="123"/>
    </location>
</feature>
<name>A0A4Y2DIV0_ARAVE</name>
<protein>
    <submittedName>
        <fullName evidence="2">Uncharacterized protein</fullName>
    </submittedName>
</protein>
<dbReference type="AlphaFoldDB" id="A0A4Y2DIV0"/>
<dbReference type="Proteomes" id="UP000499080">
    <property type="component" value="Unassembled WGS sequence"/>
</dbReference>
<proteinExistence type="predicted"/>
<evidence type="ECO:0000313" key="2">
    <source>
        <dbReference type="EMBL" id="GBM15505.1"/>
    </source>
</evidence>
<dbReference type="EMBL" id="BGPR01000361">
    <property type="protein sequence ID" value="GBM15505.1"/>
    <property type="molecule type" value="Genomic_DNA"/>
</dbReference>
<comment type="caution">
    <text evidence="2">The sequence shown here is derived from an EMBL/GenBank/DDBJ whole genome shotgun (WGS) entry which is preliminary data.</text>
</comment>